<reference evidence="2 3" key="1">
    <citation type="journal article" date="2023" name="Commun. Biol.">
        <title>Genome analysis of Parmales, the sister group of diatoms, reveals the evolutionary specialization of diatoms from phago-mixotrophs to photoautotrophs.</title>
        <authorList>
            <person name="Ban H."/>
            <person name="Sato S."/>
            <person name="Yoshikawa S."/>
            <person name="Yamada K."/>
            <person name="Nakamura Y."/>
            <person name="Ichinomiya M."/>
            <person name="Sato N."/>
            <person name="Blanc-Mathieu R."/>
            <person name="Endo H."/>
            <person name="Kuwata A."/>
            <person name="Ogata H."/>
        </authorList>
    </citation>
    <scope>NUCLEOTIDE SEQUENCE [LARGE SCALE GENOMIC DNA]</scope>
</reference>
<dbReference type="Proteomes" id="UP001165060">
    <property type="component" value="Unassembled WGS sequence"/>
</dbReference>
<evidence type="ECO:0000259" key="1">
    <source>
        <dbReference type="Pfam" id="PF02270"/>
    </source>
</evidence>
<dbReference type="Gene3D" id="1.10.10.10">
    <property type="entry name" value="Winged helix-like DNA-binding domain superfamily/Winged helix DNA-binding domain"/>
    <property type="match status" value="1"/>
</dbReference>
<feature type="domain" description="TFIIF beta subunit HTH" evidence="1">
    <location>
        <begin position="158"/>
        <end position="215"/>
    </location>
</feature>
<comment type="caution">
    <text evidence="2">The sequence shown here is derived from an EMBL/GenBank/DDBJ whole genome shotgun (WGS) entry which is preliminary data.</text>
</comment>
<sequence>MWLLKVPRCVREAYAAAPDNSVFGTLTVTPSPSGPPSFSVEIPAATPSLFSFPPPPKAAGLTHAMTAPTPGASCRIPGVVTRAPVLSVASSSALAQAAAKRTHEAAVRGLVRATDAAEVGAGAGGGGRSAFGEAVKATGERVNSSEGDGGKVEAGGDLQARVLGLFNERGAAYSLKELRKMVGAPDAEVREILELYCEYQKKGKDRTKWTLRAEYGDEA</sequence>
<organism evidence="2 3">
    <name type="scientific">Tetraparma gracilis</name>
    <dbReference type="NCBI Taxonomy" id="2962635"/>
    <lineage>
        <taxon>Eukaryota</taxon>
        <taxon>Sar</taxon>
        <taxon>Stramenopiles</taxon>
        <taxon>Ochrophyta</taxon>
        <taxon>Bolidophyceae</taxon>
        <taxon>Parmales</taxon>
        <taxon>Triparmaceae</taxon>
        <taxon>Tetraparma</taxon>
    </lineage>
</organism>
<dbReference type="EMBL" id="BRYB01001966">
    <property type="protein sequence ID" value="GMI37262.1"/>
    <property type="molecule type" value="Genomic_DNA"/>
</dbReference>
<dbReference type="InterPro" id="IPR036390">
    <property type="entry name" value="WH_DNA-bd_sf"/>
</dbReference>
<protein>
    <recommendedName>
        <fullName evidence="1">TFIIF beta subunit HTH domain-containing protein</fullName>
    </recommendedName>
</protein>
<accession>A0ABQ6N0D5</accession>
<dbReference type="SUPFAM" id="SSF46785">
    <property type="entry name" value="Winged helix' DNA-binding domain"/>
    <property type="match status" value="1"/>
</dbReference>
<evidence type="ECO:0000313" key="3">
    <source>
        <dbReference type="Proteomes" id="UP001165060"/>
    </source>
</evidence>
<proteinExistence type="predicted"/>
<gene>
    <name evidence="2" type="ORF">TeGR_g15041</name>
</gene>
<dbReference type="InterPro" id="IPR040450">
    <property type="entry name" value="TFIIF_beta_HTH"/>
</dbReference>
<name>A0ABQ6N0D5_9STRA</name>
<dbReference type="InterPro" id="IPR036388">
    <property type="entry name" value="WH-like_DNA-bd_sf"/>
</dbReference>
<keyword evidence="3" id="KW-1185">Reference proteome</keyword>
<dbReference type="Pfam" id="PF02270">
    <property type="entry name" value="TFIIF_beta"/>
    <property type="match status" value="1"/>
</dbReference>
<evidence type="ECO:0000313" key="2">
    <source>
        <dbReference type="EMBL" id="GMI37262.1"/>
    </source>
</evidence>